<evidence type="ECO:0000313" key="2">
    <source>
        <dbReference type="Proteomes" id="UP000198348"/>
    </source>
</evidence>
<gene>
    <name evidence="1" type="ORF">SAMN06265360_107188</name>
</gene>
<dbReference type="RefSeq" id="WP_089301003.1">
    <property type="nucleotide sequence ID" value="NZ_FZNW01000007.1"/>
</dbReference>
<proteinExistence type="predicted"/>
<protein>
    <submittedName>
        <fullName evidence="1">Ribbon-helix-helix protein, copG family</fullName>
    </submittedName>
</protein>
<organism evidence="1 2">
    <name type="scientific">Haloechinothrix alba</name>
    <dbReference type="NCBI Taxonomy" id="664784"/>
    <lineage>
        <taxon>Bacteria</taxon>
        <taxon>Bacillati</taxon>
        <taxon>Actinomycetota</taxon>
        <taxon>Actinomycetes</taxon>
        <taxon>Pseudonocardiales</taxon>
        <taxon>Pseudonocardiaceae</taxon>
        <taxon>Haloechinothrix</taxon>
    </lineage>
</organism>
<name>A0A238WTI2_9PSEU</name>
<evidence type="ECO:0000313" key="1">
    <source>
        <dbReference type="EMBL" id="SNR49671.1"/>
    </source>
</evidence>
<dbReference type="EMBL" id="FZNW01000007">
    <property type="protein sequence ID" value="SNR49671.1"/>
    <property type="molecule type" value="Genomic_DNA"/>
</dbReference>
<dbReference type="GO" id="GO:0006355">
    <property type="term" value="P:regulation of DNA-templated transcription"/>
    <property type="evidence" value="ECO:0007669"/>
    <property type="project" value="InterPro"/>
</dbReference>
<keyword evidence="2" id="KW-1185">Reference proteome</keyword>
<dbReference type="AlphaFoldDB" id="A0A238WTI2"/>
<accession>A0A238WTI2</accession>
<reference evidence="1 2" key="1">
    <citation type="submission" date="2017-06" db="EMBL/GenBank/DDBJ databases">
        <authorList>
            <person name="Kim H.J."/>
            <person name="Triplett B.A."/>
        </authorList>
    </citation>
    <scope>NUCLEOTIDE SEQUENCE [LARGE SCALE GENOMIC DNA]</scope>
    <source>
        <strain evidence="1 2">DSM 45207</strain>
    </source>
</reference>
<dbReference type="Proteomes" id="UP000198348">
    <property type="component" value="Unassembled WGS sequence"/>
</dbReference>
<sequence>MATLSTKIPRELAEAFERIATDKGVSTSRLLRELVEMRVHRRVLIVEDEEVEETLGYLFYSGACHVGCALED</sequence>